<evidence type="ECO:0000313" key="1">
    <source>
        <dbReference type="EMBL" id="VEN59836.1"/>
    </source>
</evidence>
<dbReference type="PANTHER" id="PTHR36688">
    <property type="entry name" value="ENDO/EXONUCLEASE/PHOSPHATASE DOMAIN-CONTAINING PROTEIN"/>
    <property type="match status" value="1"/>
</dbReference>
<dbReference type="AlphaFoldDB" id="A0A653DI07"/>
<dbReference type="PANTHER" id="PTHR36688:SF1">
    <property type="entry name" value="ENDONUCLEASE_EXONUCLEASE_PHOSPHATASE DOMAIN-CONTAINING PROTEIN"/>
    <property type="match status" value="1"/>
</dbReference>
<keyword evidence="2" id="KW-1185">Reference proteome</keyword>
<gene>
    <name evidence="1" type="ORF">CALMAC_LOCUS17712</name>
</gene>
<sequence>MDCRELRESEQINLIFDAKERKTFRSAAWNTESNPDLCFASVDSQNRQIPVSRKVLDDFPHSQHRPIILEVGTQIPIIRSTPRPRWNFGKAQWDKFAAQLDSTVRWIPPKSSSYDRFIKAVITTAKRCIPRGFRREYVPGWNDDIERLYQEFKNSGDSEIADELLHSLDAERCKKWEQAASNMNFKKSIFISGGEYQKAFKNCGAAKQQQKLLNDLRENTPDTTSADEAVFPTRPESQPILENFPKGIHMLSLT</sequence>
<dbReference type="Proteomes" id="UP000410492">
    <property type="component" value="Unassembled WGS sequence"/>
</dbReference>
<protein>
    <recommendedName>
        <fullName evidence="3">Endonuclease/exonuclease/phosphatase domain-containing protein</fullName>
    </recommendedName>
</protein>
<reference evidence="1 2" key="1">
    <citation type="submission" date="2019-01" db="EMBL/GenBank/DDBJ databases">
        <authorList>
            <person name="Sayadi A."/>
        </authorList>
    </citation>
    <scope>NUCLEOTIDE SEQUENCE [LARGE SCALE GENOMIC DNA]</scope>
</reference>
<proteinExistence type="predicted"/>
<accession>A0A653DI07</accession>
<evidence type="ECO:0008006" key="3">
    <source>
        <dbReference type="Google" id="ProtNLM"/>
    </source>
</evidence>
<dbReference type="InterPro" id="IPR052560">
    <property type="entry name" value="RdDP_mobile_element"/>
</dbReference>
<name>A0A653DI07_CALMS</name>
<evidence type="ECO:0000313" key="2">
    <source>
        <dbReference type="Proteomes" id="UP000410492"/>
    </source>
</evidence>
<dbReference type="EMBL" id="CAACVG010012175">
    <property type="protein sequence ID" value="VEN59836.1"/>
    <property type="molecule type" value="Genomic_DNA"/>
</dbReference>
<organism evidence="1 2">
    <name type="scientific">Callosobruchus maculatus</name>
    <name type="common">Southern cowpea weevil</name>
    <name type="synonym">Pulse bruchid</name>
    <dbReference type="NCBI Taxonomy" id="64391"/>
    <lineage>
        <taxon>Eukaryota</taxon>
        <taxon>Metazoa</taxon>
        <taxon>Ecdysozoa</taxon>
        <taxon>Arthropoda</taxon>
        <taxon>Hexapoda</taxon>
        <taxon>Insecta</taxon>
        <taxon>Pterygota</taxon>
        <taxon>Neoptera</taxon>
        <taxon>Endopterygota</taxon>
        <taxon>Coleoptera</taxon>
        <taxon>Polyphaga</taxon>
        <taxon>Cucujiformia</taxon>
        <taxon>Chrysomeloidea</taxon>
        <taxon>Chrysomelidae</taxon>
        <taxon>Bruchinae</taxon>
        <taxon>Bruchini</taxon>
        <taxon>Callosobruchus</taxon>
    </lineage>
</organism>
<dbReference type="OrthoDB" id="7259127at2759"/>